<reference evidence="1" key="1">
    <citation type="submission" date="2019-08" db="EMBL/GenBank/DDBJ databases">
        <title>The genome of the North American firefly Photinus pyralis.</title>
        <authorList>
            <consortium name="Photinus pyralis genome working group"/>
            <person name="Fallon T.R."/>
            <person name="Sander Lower S.E."/>
            <person name="Weng J.-K."/>
        </authorList>
    </citation>
    <scope>NUCLEOTIDE SEQUENCE</scope>
    <source>
        <strain evidence="1">TRF0915ILg1</strain>
        <tissue evidence="1">Whole body</tissue>
    </source>
</reference>
<feature type="non-terminal residue" evidence="1">
    <location>
        <position position="1"/>
    </location>
</feature>
<dbReference type="AlphaFoldDB" id="A0A8K0G5B9"/>
<keyword evidence="2" id="KW-1185">Reference proteome</keyword>
<dbReference type="OrthoDB" id="10025891at2759"/>
<organism evidence="1 2">
    <name type="scientific">Ignelater luminosus</name>
    <name type="common">Cucubano</name>
    <name type="synonym">Pyrophorus luminosus</name>
    <dbReference type="NCBI Taxonomy" id="2038154"/>
    <lineage>
        <taxon>Eukaryota</taxon>
        <taxon>Metazoa</taxon>
        <taxon>Ecdysozoa</taxon>
        <taxon>Arthropoda</taxon>
        <taxon>Hexapoda</taxon>
        <taxon>Insecta</taxon>
        <taxon>Pterygota</taxon>
        <taxon>Neoptera</taxon>
        <taxon>Endopterygota</taxon>
        <taxon>Coleoptera</taxon>
        <taxon>Polyphaga</taxon>
        <taxon>Elateriformia</taxon>
        <taxon>Elateroidea</taxon>
        <taxon>Elateridae</taxon>
        <taxon>Agrypninae</taxon>
        <taxon>Pyrophorini</taxon>
        <taxon>Ignelater</taxon>
    </lineage>
</organism>
<sequence>DLVAIINKVSYKLEFMLALVESQIIYTAMAYKLEIPKSIYRLVRQLPKRQIVNLFRDQGISPATIYRTIPECEQGIPCLNLPKTGRPKALSTATANRLIQTAKNRVGASNRKLARRFGTSYATVRREIKNSRLKYRKRRKCPKYTQDQLARIPLGQNHFFIQNHHYGRRKIFYVLPLRTKMK</sequence>
<dbReference type="EMBL" id="VTPC01087557">
    <property type="protein sequence ID" value="KAF2886471.1"/>
    <property type="molecule type" value="Genomic_DNA"/>
</dbReference>
<protein>
    <recommendedName>
        <fullName evidence="3">Transposase</fullName>
    </recommendedName>
</protein>
<name>A0A8K0G5B9_IGNLU</name>
<comment type="caution">
    <text evidence="1">The sequence shown here is derived from an EMBL/GenBank/DDBJ whole genome shotgun (WGS) entry which is preliminary data.</text>
</comment>
<gene>
    <name evidence="1" type="ORF">ILUMI_19702</name>
</gene>
<evidence type="ECO:0008006" key="3">
    <source>
        <dbReference type="Google" id="ProtNLM"/>
    </source>
</evidence>
<proteinExistence type="predicted"/>
<dbReference type="Proteomes" id="UP000801492">
    <property type="component" value="Unassembled WGS sequence"/>
</dbReference>
<evidence type="ECO:0000313" key="1">
    <source>
        <dbReference type="EMBL" id="KAF2886471.1"/>
    </source>
</evidence>
<accession>A0A8K0G5B9</accession>
<evidence type="ECO:0000313" key="2">
    <source>
        <dbReference type="Proteomes" id="UP000801492"/>
    </source>
</evidence>